<evidence type="ECO:0000313" key="3">
    <source>
        <dbReference type="Proteomes" id="UP000275078"/>
    </source>
</evidence>
<evidence type="ECO:0000256" key="1">
    <source>
        <dbReference type="SAM" id="MobiDB-lite"/>
    </source>
</evidence>
<gene>
    <name evidence="2" type="ORF">BJ508DRAFT_329324</name>
</gene>
<dbReference type="AlphaFoldDB" id="A0A3N4HWZ3"/>
<evidence type="ECO:0000313" key="2">
    <source>
        <dbReference type="EMBL" id="RPA78383.1"/>
    </source>
</evidence>
<sequence length="195" mass="21945">MFHPSELPSTPLNPIHPSQHHQSSPPNPKPTPTTDSGVFVKPPFPIFLRIPVELRLIIYRLLSAFTLLQLCNTHPRFQSEITSSPRIFTKAFGYTPPKATIPRKLRPPLTLTLSRFSRLASRQELEVLKRIVPPFRKDDGRSPRSICPVSRYATWDWQLPLGLVVYVCCGDEIGSHMLVNVDRTGSGGSVLTENL</sequence>
<organism evidence="2 3">
    <name type="scientific">Ascobolus immersus RN42</name>
    <dbReference type="NCBI Taxonomy" id="1160509"/>
    <lineage>
        <taxon>Eukaryota</taxon>
        <taxon>Fungi</taxon>
        <taxon>Dikarya</taxon>
        <taxon>Ascomycota</taxon>
        <taxon>Pezizomycotina</taxon>
        <taxon>Pezizomycetes</taxon>
        <taxon>Pezizales</taxon>
        <taxon>Ascobolaceae</taxon>
        <taxon>Ascobolus</taxon>
    </lineage>
</organism>
<name>A0A3N4HWZ3_ASCIM</name>
<dbReference type="Proteomes" id="UP000275078">
    <property type="component" value="Unassembled WGS sequence"/>
</dbReference>
<dbReference type="EMBL" id="ML119712">
    <property type="protein sequence ID" value="RPA78383.1"/>
    <property type="molecule type" value="Genomic_DNA"/>
</dbReference>
<accession>A0A3N4HWZ3</accession>
<protein>
    <recommendedName>
        <fullName evidence="4">F-box domain-containing protein</fullName>
    </recommendedName>
</protein>
<evidence type="ECO:0008006" key="4">
    <source>
        <dbReference type="Google" id="ProtNLM"/>
    </source>
</evidence>
<proteinExistence type="predicted"/>
<keyword evidence="3" id="KW-1185">Reference proteome</keyword>
<reference evidence="2 3" key="1">
    <citation type="journal article" date="2018" name="Nat. Ecol. Evol.">
        <title>Pezizomycetes genomes reveal the molecular basis of ectomycorrhizal truffle lifestyle.</title>
        <authorList>
            <person name="Murat C."/>
            <person name="Payen T."/>
            <person name="Noel B."/>
            <person name="Kuo A."/>
            <person name="Morin E."/>
            <person name="Chen J."/>
            <person name="Kohler A."/>
            <person name="Krizsan K."/>
            <person name="Balestrini R."/>
            <person name="Da Silva C."/>
            <person name="Montanini B."/>
            <person name="Hainaut M."/>
            <person name="Levati E."/>
            <person name="Barry K.W."/>
            <person name="Belfiori B."/>
            <person name="Cichocki N."/>
            <person name="Clum A."/>
            <person name="Dockter R.B."/>
            <person name="Fauchery L."/>
            <person name="Guy J."/>
            <person name="Iotti M."/>
            <person name="Le Tacon F."/>
            <person name="Lindquist E.A."/>
            <person name="Lipzen A."/>
            <person name="Malagnac F."/>
            <person name="Mello A."/>
            <person name="Molinier V."/>
            <person name="Miyauchi S."/>
            <person name="Poulain J."/>
            <person name="Riccioni C."/>
            <person name="Rubini A."/>
            <person name="Sitrit Y."/>
            <person name="Splivallo R."/>
            <person name="Traeger S."/>
            <person name="Wang M."/>
            <person name="Zifcakova L."/>
            <person name="Wipf D."/>
            <person name="Zambonelli A."/>
            <person name="Paolocci F."/>
            <person name="Nowrousian M."/>
            <person name="Ottonello S."/>
            <person name="Baldrian P."/>
            <person name="Spatafora J.W."/>
            <person name="Henrissat B."/>
            <person name="Nagy L.G."/>
            <person name="Aury J.M."/>
            <person name="Wincker P."/>
            <person name="Grigoriev I.V."/>
            <person name="Bonfante P."/>
            <person name="Martin F.M."/>
        </authorList>
    </citation>
    <scope>NUCLEOTIDE SEQUENCE [LARGE SCALE GENOMIC DNA]</scope>
    <source>
        <strain evidence="2 3">RN42</strain>
    </source>
</reference>
<feature type="region of interest" description="Disordered" evidence="1">
    <location>
        <begin position="1"/>
        <end position="36"/>
    </location>
</feature>